<sequence length="63" mass="7621">MKRRYNPHYLPEWIRKPRFYCKAICIPITCFQLVRVLIVPTTGDFLLLLFLVALSFMFYHDVI</sequence>
<keyword evidence="1" id="KW-1133">Transmembrane helix</keyword>
<accession>A0ABV8UZE6</accession>
<organism evidence="2 3">
    <name type="scientific">Chryseomicrobium palamuruense</name>
    <dbReference type="NCBI Taxonomy" id="682973"/>
    <lineage>
        <taxon>Bacteria</taxon>
        <taxon>Bacillati</taxon>
        <taxon>Bacillota</taxon>
        <taxon>Bacilli</taxon>
        <taxon>Bacillales</taxon>
        <taxon>Caryophanaceae</taxon>
        <taxon>Chryseomicrobium</taxon>
    </lineage>
</organism>
<feature type="transmembrane region" description="Helical" evidence="1">
    <location>
        <begin position="45"/>
        <end position="62"/>
    </location>
</feature>
<protein>
    <submittedName>
        <fullName evidence="2">Uncharacterized protein</fullName>
    </submittedName>
</protein>
<evidence type="ECO:0000313" key="2">
    <source>
        <dbReference type="EMBL" id="MFC4355996.1"/>
    </source>
</evidence>
<dbReference type="Proteomes" id="UP001595733">
    <property type="component" value="Unassembled WGS sequence"/>
</dbReference>
<reference evidence="3" key="1">
    <citation type="journal article" date="2019" name="Int. J. Syst. Evol. Microbiol.">
        <title>The Global Catalogue of Microorganisms (GCM) 10K type strain sequencing project: providing services to taxonomists for standard genome sequencing and annotation.</title>
        <authorList>
            <consortium name="The Broad Institute Genomics Platform"/>
            <consortium name="The Broad Institute Genome Sequencing Center for Infectious Disease"/>
            <person name="Wu L."/>
            <person name="Ma J."/>
        </authorList>
    </citation>
    <scope>NUCLEOTIDE SEQUENCE [LARGE SCALE GENOMIC DNA]</scope>
    <source>
        <strain evidence="3">CCUG 50353</strain>
    </source>
</reference>
<dbReference type="EMBL" id="JBHSEF010000026">
    <property type="protein sequence ID" value="MFC4355996.1"/>
    <property type="molecule type" value="Genomic_DNA"/>
</dbReference>
<keyword evidence="1" id="KW-0472">Membrane</keyword>
<evidence type="ECO:0000256" key="1">
    <source>
        <dbReference type="SAM" id="Phobius"/>
    </source>
</evidence>
<gene>
    <name evidence="2" type="ORF">ACFO0S_13120</name>
</gene>
<proteinExistence type="predicted"/>
<name>A0ABV8UZE6_9BACL</name>
<keyword evidence="3" id="KW-1185">Reference proteome</keyword>
<evidence type="ECO:0000313" key="3">
    <source>
        <dbReference type="Proteomes" id="UP001595733"/>
    </source>
</evidence>
<comment type="caution">
    <text evidence="2">The sequence shown here is derived from an EMBL/GenBank/DDBJ whole genome shotgun (WGS) entry which is preliminary data.</text>
</comment>
<dbReference type="RefSeq" id="WP_378142555.1">
    <property type="nucleotide sequence ID" value="NZ_JBHSEF010000026.1"/>
</dbReference>
<keyword evidence="1" id="KW-0812">Transmembrane</keyword>